<dbReference type="AlphaFoldDB" id="A9NVI6"/>
<protein>
    <submittedName>
        <fullName evidence="2">Uncharacterized protein</fullName>
    </submittedName>
</protein>
<feature type="region of interest" description="Disordered" evidence="1">
    <location>
        <begin position="130"/>
        <end position="150"/>
    </location>
</feature>
<evidence type="ECO:0000313" key="2">
    <source>
        <dbReference type="EMBL" id="ABK24647.1"/>
    </source>
</evidence>
<feature type="compositionally biased region" description="Acidic residues" evidence="1">
    <location>
        <begin position="137"/>
        <end position="147"/>
    </location>
</feature>
<proteinExistence type="evidence at transcript level"/>
<dbReference type="PANTHER" id="PTHR33401:SF13">
    <property type="entry name" value="EXPRESSED PROTEIN"/>
    <property type="match status" value="1"/>
</dbReference>
<dbReference type="OMA" id="EVWEFQP"/>
<feature type="region of interest" description="Disordered" evidence="1">
    <location>
        <begin position="79"/>
        <end position="111"/>
    </location>
</feature>
<dbReference type="PANTHER" id="PTHR33401">
    <property type="entry name" value="LIGHT-HARVESTING COMPLEX-LIKE PROTEIN OHP2, CHLOROPLASTIC"/>
    <property type="match status" value="1"/>
</dbReference>
<accession>A9NVI6</accession>
<evidence type="ECO:0000256" key="1">
    <source>
        <dbReference type="SAM" id="MobiDB-lite"/>
    </source>
</evidence>
<name>A9NVI6_PICSI</name>
<organism evidence="2">
    <name type="scientific">Picea sitchensis</name>
    <name type="common">Sitka spruce</name>
    <name type="synonym">Pinus sitchensis</name>
    <dbReference type="NCBI Taxonomy" id="3332"/>
    <lineage>
        <taxon>Eukaryota</taxon>
        <taxon>Viridiplantae</taxon>
        <taxon>Streptophyta</taxon>
        <taxon>Embryophyta</taxon>
        <taxon>Tracheophyta</taxon>
        <taxon>Spermatophyta</taxon>
        <taxon>Pinopsida</taxon>
        <taxon>Pinidae</taxon>
        <taxon>Conifers I</taxon>
        <taxon>Pinales</taxon>
        <taxon>Pinaceae</taxon>
        <taxon>Picea</taxon>
    </lineage>
</organism>
<sequence length="155" mass="17101">MAPVAGLVAPRTLDAHNAFLRDESKHSVNGICANKQVAVSHNGVDANKQLISQSSQQQQHPGQEYLSRTATVTQQVVDGRREKDLNDSLLSGRGGNRTPSAITEQEQELNGRRKVRWNDSHGNELVEVWEFQPSDTSDSDDEEDDDSQACTCVIM</sequence>
<dbReference type="EMBL" id="EF085340">
    <property type="protein sequence ID" value="ABK24647.1"/>
    <property type="molecule type" value="mRNA"/>
</dbReference>
<reference evidence="2" key="1">
    <citation type="journal article" date="2008" name="BMC Genomics">
        <title>A conifer genomics resource of 200,000 spruce (Picea spp.) ESTs and 6,464 high-quality, sequence-finished full-length cDNAs for Sitka spruce (Picea sitchensis).</title>
        <authorList>
            <person name="Ralph S.G."/>
            <person name="Chun H.J."/>
            <person name="Kolosova N."/>
            <person name="Cooper D."/>
            <person name="Oddy C."/>
            <person name="Ritland C.E."/>
            <person name="Kirkpatrick R."/>
            <person name="Moore R."/>
            <person name="Barber S."/>
            <person name="Holt R.A."/>
            <person name="Jones S.J."/>
            <person name="Marra M.A."/>
            <person name="Douglas C.J."/>
            <person name="Ritland K."/>
            <person name="Bohlmann J."/>
        </authorList>
    </citation>
    <scope>NUCLEOTIDE SEQUENCE</scope>
    <source>
        <tissue evidence="2">Green portion of the leader tissue</tissue>
    </source>
</reference>